<dbReference type="SUPFAM" id="SSF48371">
    <property type="entry name" value="ARM repeat"/>
    <property type="match status" value="1"/>
</dbReference>
<dbReference type="Proteomes" id="UP000664417">
    <property type="component" value="Unassembled WGS sequence"/>
</dbReference>
<dbReference type="InterPro" id="IPR011989">
    <property type="entry name" value="ARM-like"/>
</dbReference>
<reference evidence="1" key="1">
    <citation type="submission" date="2021-03" db="EMBL/GenBank/DDBJ databases">
        <authorList>
            <person name="Wang G."/>
        </authorList>
    </citation>
    <scope>NUCLEOTIDE SEQUENCE</scope>
    <source>
        <strain evidence="1">KCTC 12899</strain>
    </source>
</reference>
<keyword evidence="2" id="KW-1185">Reference proteome</keyword>
<dbReference type="RefSeq" id="WP_207858843.1">
    <property type="nucleotide sequence ID" value="NZ_JAFREP010000008.1"/>
</dbReference>
<proteinExistence type="predicted"/>
<comment type="caution">
    <text evidence="1">The sequence shown here is derived from an EMBL/GenBank/DDBJ whole genome shotgun (WGS) entry which is preliminary data.</text>
</comment>
<dbReference type="Pfam" id="PF13646">
    <property type="entry name" value="HEAT_2"/>
    <property type="match status" value="1"/>
</dbReference>
<accession>A0A8J7U2X1</accession>
<evidence type="ECO:0000313" key="2">
    <source>
        <dbReference type="Proteomes" id="UP000664417"/>
    </source>
</evidence>
<evidence type="ECO:0000313" key="1">
    <source>
        <dbReference type="EMBL" id="MBO1319022.1"/>
    </source>
</evidence>
<dbReference type="InterPro" id="IPR016024">
    <property type="entry name" value="ARM-type_fold"/>
</dbReference>
<name>A0A8J7U2X1_9BACT</name>
<dbReference type="AlphaFoldDB" id="A0A8J7U2X1"/>
<gene>
    <name evidence="1" type="ORF">J3U88_11185</name>
</gene>
<dbReference type="EMBL" id="JAFREP010000008">
    <property type="protein sequence ID" value="MBO1319022.1"/>
    <property type="molecule type" value="Genomic_DNA"/>
</dbReference>
<protein>
    <submittedName>
        <fullName evidence="1">HEAT repeat domain-containing protein</fullName>
    </submittedName>
</protein>
<sequence>MNKKDLYNKQLARLEEESILSQKDKKLKTHIENSRQKYNSTQKGIIEELHQLGYSIQYVGELSTTGKKYIDAIPILTKWLPIVTYKPLKHDILSLLSVSWAKSAFNVLIQEFKSTTDEYDKRYRWAVGNALASMASKNHYLELASIVRDRSAGHTRQMVIEALAKTKHPDAADVLLESLQNDDEVGHTLLALRRLKARVPREIIEPYLGHEFPWVRKEAKKLLELQDKLYKD</sequence>
<organism evidence="1 2">
    <name type="scientific">Acanthopleuribacter pedis</name>
    <dbReference type="NCBI Taxonomy" id="442870"/>
    <lineage>
        <taxon>Bacteria</taxon>
        <taxon>Pseudomonadati</taxon>
        <taxon>Acidobacteriota</taxon>
        <taxon>Holophagae</taxon>
        <taxon>Acanthopleuribacterales</taxon>
        <taxon>Acanthopleuribacteraceae</taxon>
        <taxon>Acanthopleuribacter</taxon>
    </lineage>
</organism>
<dbReference type="Gene3D" id="1.25.10.10">
    <property type="entry name" value="Leucine-rich Repeat Variant"/>
    <property type="match status" value="1"/>
</dbReference>